<name>A0A0F3GT31_9BACT</name>
<dbReference type="AlphaFoldDB" id="A0A0F3GT31"/>
<evidence type="ECO:0000313" key="2">
    <source>
        <dbReference type="Proteomes" id="UP000033423"/>
    </source>
</evidence>
<proteinExistence type="predicted"/>
<sequence length="50" mass="5830">MCHSLRVSSLIFYGNYTLRQERRRAMAPFMAGVPHPLLRPHLQDHPHGPH</sequence>
<reference evidence="1 2" key="1">
    <citation type="submission" date="2015-02" db="EMBL/GenBank/DDBJ databases">
        <title>Single-cell genomics of uncultivated deep-branching MTB reveals a conserved set of magnetosome genes.</title>
        <authorList>
            <person name="Kolinko S."/>
            <person name="Richter M."/>
            <person name="Glockner F.O."/>
            <person name="Brachmann A."/>
            <person name="Schuler D."/>
        </authorList>
    </citation>
    <scope>NUCLEOTIDE SEQUENCE [LARGE SCALE GENOMIC DNA]</scope>
    <source>
        <strain evidence="1">TM-1</strain>
    </source>
</reference>
<protein>
    <submittedName>
        <fullName evidence="1">Uncharacterized protein</fullName>
    </submittedName>
</protein>
<dbReference type="Proteomes" id="UP000033423">
    <property type="component" value="Unassembled WGS sequence"/>
</dbReference>
<accession>A0A0F3GT31</accession>
<dbReference type="EMBL" id="LACI01001201">
    <property type="protein sequence ID" value="KJU84997.1"/>
    <property type="molecule type" value="Genomic_DNA"/>
</dbReference>
<gene>
    <name evidence="1" type="ORF">MBAV_002809</name>
</gene>
<organism evidence="1 2">
    <name type="scientific">Candidatus Magnetobacterium bavaricum</name>
    <dbReference type="NCBI Taxonomy" id="29290"/>
    <lineage>
        <taxon>Bacteria</taxon>
        <taxon>Pseudomonadati</taxon>
        <taxon>Nitrospirota</taxon>
        <taxon>Thermodesulfovibrionia</taxon>
        <taxon>Thermodesulfovibrionales</taxon>
        <taxon>Candidatus Magnetobacteriaceae</taxon>
        <taxon>Candidatus Magnetobacterium</taxon>
    </lineage>
</organism>
<comment type="caution">
    <text evidence="1">The sequence shown here is derived from an EMBL/GenBank/DDBJ whole genome shotgun (WGS) entry which is preliminary data.</text>
</comment>
<keyword evidence="2" id="KW-1185">Reference proteome</keyword>
<evidence type="ECO:0000313" key="1">
    <source>
        <dbReference type="EMBL" id="KJU84997.1"/>
    </source>
</evidence>